<dbReference type="Proteomes" id="UP001589867">
    <property type="component" value="Unassembled WGS sequence"/>
</dbReference>
<sequence length="51" mass="5595">MLWSAHARRVMAYALRYEAGGDTAPPPLVGYDAAGNVLAEHSLPDLTRTRR</sequence>
<dbReference type="EMBL" id="JBHLUH010000009">
    <property type="protein sequence ID" value="MFC0527468.1"/>
    <property type="molecule type" value="Genomic_DNA"/>
</dbReference>
<proteinExistence type="predicted"/>
<name>A0ABV6LYG6_9ACTN</name>
<keyword evidence="2" id="KW-1185">Reference proteome</keyword>
<protein>
    <submittedName>
        <fullName evidence="1">Uncharacterized protein</fullName>
    </submittedName>
</protein>
<comment type="caution">
    <text evidence="1">The sequence shown here is derived from an EMBL/GenBank/DDBJ whole genome shotgun (WGS) entry which is preliminary data.</text>
</comment>
<reference evidence="1 2" key="1">
    <citation type="submission" date="2024-09" db="EMBL/GenBank/DDBJ databases">
        <authorList>
            <person name="Sun Q."/>
            <person name="Mori K."/>
        </authorList>
    </citation>
    <scope>NUCLEOTIDE SEQUENCE [LARGE SCALE GENOMIC DNA]</scope>
    <source>
        <strain evidence="1 2">TBRC 3947</strain>
    </source>
</reference>
<evidence type="ECO:0000313" key="1">
    <source>
        <dbReference type="EMBL" id="MFC0527468.1"/>
    </source>
</evidence>
<evidence type="ECO:0000313" key="2">
    <source>
        <dbReference type="Proteomes" id="UP001589867"/>
    </source>
</evidence>
<gene>
    <name evidence="1" type="ORF">ACFFIA_07335</name>
</gene>
<dbReference type="RefSeq" id="WP_377247433.1">
    <property type="nucleotide sequence ID" value="NZ_JBHLUH010000009.1"/>
</dbReference>
<accession>A0ABV6LYG6</accession>
<organism evidence="1 2">
    <name type="scientific">Phytohabitans kaempferiae</name>
    <dbReference type="NCBI Taxonomy" id="1620943"/>
    <lineage>
        <taxon>Bacteria</taxon>
        <taxon>Bacillati</taxon>
        <taxon>Actinomycetota</taxon>
        <taxon>Actinomycetes</taxon>
        <taxon>Micromonosporales</taxon>
        <taxon>Micromonosporaceae</taxon>
    </lineage>
</organism>